<organism evidence="2 3">
    <name type="scientific">Ameca splendens</name>
    <dbReference type="NCBI Taxonomy" id="208324"/>
    <lineage>
        <taxon>Eukaryota</taxon>
        <taxon>Metazoa</taxon>
        <taxon>Chordata</taxon>
        <taxon>Craniata</taxon>
        <taxon>Vertebrata</taxon>
        <taxon>Euteleostomi</taxon>
        <taxon>Actinopterygii</taxon>
        <taxon>Neopterygii</taxon>
        <taxon>Teleostei</taxon>
        <taxon>Neoteleostei</taxon>
        <taxon>Acanthomorphata</taxon>
        <taxon>Ovalentaria</taxon>
        <taxon>Atherinomorphae</taxon>
        <taxon>Cyprinodontiformes</taxon>
        <taxon>Goodeidae</taxon>
        <taxon>Ameca</taxon>
    </lineage>
</organism>
<keyword evidence="3" id="KW-1185">Reference proteome</keyword>
<reference evidence="2 3" key="1">
    <citation type="submission" date="2021-06" db="EMBL/GenBank/DDBJ databases">
        <authorList>
            <person name="Palmer J.M."/>
        </authorList>
    </citation>
    <scope>NUCLEOTIDE SEQUENCE [LARGE SCALE GENOMIC DNA]</scope>
    <source>
        <strain evidence="2 3">AS_MEX2019</strain>
        <tissue evidence="2">Muscle</tissue>
    </source>
</reference>
<name>A0ABV0ZQY5_9TELE</name>
<sequence>MRNFRFLPTTIKPKKKKSHVKKMRPARMRCRGSQRRGTLYNLFDSRITYQINNIQSTFNDFLSSIKGGV</sequence>
<evidence type="ECO:0000313" key="2">
    <source>
        <dbReference type="EMBL" id="MEQ2308682.1"/>
    </source>
</evidence>
<evidence type="ECO:0000256" key="1">
    <source>
        <dbReference type="SAM" id="MobiDB-lite"/>
    </source>
</evidence>
<dbReference type="EMBL" id="JAHRIP010069553">
    <property type="protein sequence ID" value="MEQ2308682.1"/>
    <property type="molecule type" value="Genomic_DNA"/>
</dbReference>
<comment type="caution">
    <text evidence="2">The sequence shown here is derived from an EMBL/GenBank/DDBJ whole genome shotgun (WGS) entry which is preliminary data.</text>
</comment>
<evidence type="ECO:0000313" key="3">
    <source>
        <dbReference type="Proteomes" id="UP001469553"/>
    </source>
</evidence>
<proteinExistence type="predicted"/>
<dbReference type="Proteomes" id="UP001469553">
    <property type="component" value="Unassembled WGS sequence"/>
</dbReference>
<protein>
    <submittedName>
        <fullName evidence="2">Uncharacterized protein</fullName>
    </submittedName>
</protein>
<accession>A0ABV0ZQY5</accession>
<feature type="region of interest" description="Disordered" evidence="1">
    <location>
        <begin position="1"/>
        <end position="27"/>
    </location>
</feature>
<gene>
    <name evidence="2" type="ORF">AMECASPLE_030765</name>
</gene>
<feature type="compositionally biased region" description="Basic residues" evidence="1">
    <location>
        <begin position="12"/>
        <end position="27"/>
    </location>
</feature>